<feature type="region of interest" description="Disordered" evidence="1">
    <location>
        <begin position="412"/>
        <end position="435"/>
    </location>
</feature>
<evidence type="ECO:0000313" key="2">
    <source>
        <dbReference type="EMBL" id="PPR05975.1"/>
    </source>
</evidence>
<feature type="region of interest" description="Disordered" evidence="1">
    <location>
        <begin position="337"/>
        <end position="389"/>
    </location>
</feature>
<proteinExistence type="predicted"/>
<protein>
    <submittedName>
        <fullName evidence="2">Uncharacterized protein</fullName>
    </submittedName>
</protein>
<keyword evidence="3" id="KW-1185">Reference proteome</keyword>
<feature type="compositionally biased region" description="Basic and acidic residues" evidence="1">
    <location>
        <begin position="468"/>
        <end position="478"/>
    </location>
</feature>
<organism evidence="2 3">
    <name type="scientific">Panaeolus cyanescens</name>
    <dbReference type="NCBI Taxonomy" id="181874"/>
    <lineage>
        <taxon>Eukaryota</taxon>
        <taxon>Fungi</taxon>
        <taxon>Dikarya</taxon>
        <taxon>Basidiomycota</taxon>
        <taxon>Agaricomycotina</taxon>
        <taxon>Agaricomycetes</taxon>
        <taxon>Agaricomycetidae</taxon>
        <taxon>Agaricales</taxon>
        <taxon>Agaricineae</taxon>
        <taxon>Galeropsidaceae</taxon>
        <taxon>Panaeolus</taxon>
    </lineage>
</organism>
<evidence type="ECO:0000313" key="3">
    <source>
        <dbReference type="Proteomes" id="UP000284842"/>
    </source>
</evidence>
<sequence length="508" mass="56345">MPGANYMGGKRYAARARAKDAVGKLQKGYFGRQKLNVLSQNLSTNAVYQQTKKRSKDGALNEISLSHAKRKVSTEEEDDFYSYIPSPTRPNLRTPRSRKVGTWSAHTSSPNVRHSEILEALDTSEPLFLRKTLDDILALPDLAYLHSWGQAHPGQTQAPKHSPIPIQNFGQELDPISELSPTHRSHAQREGYSTPMRQCSTPESMSTMSPNSSPWRHAMREEWSTPDPVDDDPMSFSPGWDVDFQNSHQYGYSQVESSSPEAAAVSQEPSGFPVQVKLGPAAFGDLFQENDPWEMIGEILGFPGTKKLADSTRLETDIEQTENVNDVLSEIFLQNPIGNMEDDGTENAASVDDPLELDRSQGPSLSPPEQTEGQALYRSPTHSQREESSIGSISFIQMAGNKVAGREWRGSPLHVKDQGGTHVDKRPNDDVHENADEENAILNCTRDEATTDKAQSNKIVEDLLVGPGEHDTTEEKSALETLQVPELKERDGKYEGPALFEFSESDEE</sequence>
<dbReference type="AlphaFoldDB" id="A0A409YSH3"/>
<feature type="compositionally biased region" description="Polar residues" evidence="1">
    <location>
        <begin position="361"/>
        <end position="373"/>
    </location>
</feature>
<comment type="caution">
    <text evidence="2">The sequence shown here is derived from an EMBL/GenBank/DDBJ whole genome shotgun (WGS) entry which is preliminary data.</text>
</comment>
<feature type="region of interest" description="Disordered" evidence="1">
    <location>
        <begin position="180"/>
        <end position="227"/>
    </location>
</feature>
<feature type="region of interest" description="Disordered" evidence="1">
    <location>
        <begin position="462"/>
        <end position="508"/>
    </location>
</feature>
<name>A0A409YSH3_9AGAR</name>
<feature type="compositionally biased region" description="Polar residues" evidence="1">
    <location>
        <begin position="195"/>
        <end position="214"/>
    </location>
</feature>
<evidence type="ECO:0000256" key="1">
    <source>
        <dbReference type="SAM" id="MobiDB-lite"/>
    </source>
</evidence>
<dbReference type="OrthoDB" id="3260134at2759"/>
<reference evidence="2 3" key="1">
    <citation type="journal article" date="2018" name="Evol. Lett.">
        <title>Horizontal gene cluster transfer increased hallucinogenic mushroom diversity.</title>
        <authorList>
            <person name="Reynolds H.T."/>
            <person name="Vijayakumar V."/>
            <person name="Gluck-Thaler E."/>
            <person name="Korotkin H.B."/>
            <person name="Matheny P.B."/>
            <person name="Slot J.C."/>
        </authorList>
    </citation>
    <scope>NUCLEOTIDE SEQUENCE [LARGE SCALE GENOMIC DNA]</scope>
    <source>
        <strain evidence="2 3">2629</strain>
    </source>
</reference>
<dbReference type="EMBL" id="NHTK01000723">
    <property type="protein sequence ID" value="PPR05975.1"/>
    <property type="molecule type" value="Genomic_DNA"/>
</dbReference>
<accession>A0A409YSH3</accession>
<dbReference type="InParanoid" id="A0A409YSH3"/>
<dbReference type="Proteomes" id="UP000284842">
    <property type="component" value="Unassembled WGS sequence"/>
</dbReference>
<gene>
    <name evidence="2" type="ORF">CVT24_004639</name>
</gene>
<feature type="compositionally biased region" description="Basic and acidic residues" evidence="1">
    <location>
        <begin position="412"/>
        <end position="434"/>
    </location>
</feature>
<feature type="region of interest" description="Disordered" evidence="1">
    <location>
        <begin position="85"/>
        <end position="109"/>
    </location>
</feature>